<protein>
    <submittedName>
        <fullName evidence="2">Uncharacterized protein</fullName>
    </submittedName>
</protein>
<organism evidence="2 3">
    <name type="scientific">Fonsecaea multimorphosa CBS 102226</name>
    <dbReference type="NCBI Taxonomy" id="1442371"/>
    <lineage>
        <taxon>Eukaryota</taxon>
        <taxon>Fungi</taxon>
        <taxon>Dikarya</taxon>
        <taxon>Ascomycota</taxon>
        <taxon>Pezizomycotina</taxon>
        <taxon>Eurotiomycetes</taxon>
        <taxon>Chaetothyriomycetidae</taxon>
        <taxon>Chaetothyriales</taxon>
        <taxon>Herpotrichiellaceae</taxon>
        <taxon>Fonsecaea</taxon>
    </lineage>
</organism>
<keyword evidence="1" id="KW-1133">Transmembrane helix</keyword>
<dbReference type="OrthoDB" id="9976870at2759"/>
<accession>A0A0D2IPV0</accession>
<dbReference type="RefSeq" id="XP_016633064.1">
    <property type="nucleotide sequence ID" value="XM_016775905.1"/>
</dbReference>
<dbReference type="STRING" id="1442371.A0A0D2IPV0"/>
<evidence type="ECO:0000313" key="2">
    <source>
        <dbReference type="EMBL" id="KIX98941.1"/>
    </source>
</evidence>
<keyword evidence="1" id="KW-0812">Transmembrane</keyword>
<evidence type="ECO:0000313" key="3">
    <source>
        <dbReference type="Proteomes" id="UP000053411"/>
    </source>
</evidence>
<gene>
    <name evidence="2" type="ORF">Z520_05402</name>
</gene>
<reference evidence="2 3" key="1">
    <citation type="submission" date="2015-01" db="EMBL/GenBank/DDBJ databases">
        <title>The Genome Sequence of Fonsecaea multimorphosa CBS 102226.</title>
        <authorList>
            <consortium name="The Broad Institute Genomics Platform"/>
            <person name="Cuomo C."/>
            <person name="de Hoog S."/>
            <person name="Gorbushina A."/>
            <person name="Stielow B."/>
            <person name="Teixiera M."/>
            <person name="Abouelleil A."/>
            <person name="Chapman S.B."/>
            <person name="Priest M."/>
            <person name="Young S.K."/>
            <person name="Wortman J."/>
            <person name="Nusbaum C."/>
            <person name="Birren B."/>
        </authorList>
    </citation>
    <scope>NUCLEOTIDE SEQUENCE [LARGE SCALE GENOMIC DNA]</scope>
    <source>
        <strain evidence="2 3">CBS 102226</strain>
    </source>
</reference>
<dbReference type="EMBL" id="KN848070">
    <property type="protein sequence ID" value="KIX98941.1"/>
    <property type="molecule type" value="Genomic_DNA"/>
</dbReference>
<evidence type="ECO:0000256" key="1">
    <source>
        <dbReference type="SAM" id="Phobius"/>
    </source>
</evidence>
<name>A0A0D2IPV0_9EURO</name>
<dbReference type="AlphaFoldDB" id="A0A0D2IPV0"/>
<keyword evidence="1" id="KW-0472">Membrane</keyword>
<dbReference type="Proteomes" id="UP000053411">
    <property type="component" value="Unassembled WGS sequence"/>
</dbReference>
<sequence length="168" mass="19952">MLSGEVCTTTTYSQIDNVHTPQNTPRERPHHIEPWMPHRFWPSPNAKEDTTFLVWAHPNPDDMDDKMDRLFFQNLLMYVSDISEGKEQISLLQIMLTQHVSATALIMLPSWSFLGPLRWWIPWLFQCICAYIALWMGKKPLLKKYMSVEDWEDEDVQERIGMWKKKDL</sequence>
<dbReference type="VEuPathDB" id="FungiDB:Z520_05402"/>
<feature type="transmembrane region" description="Helical" evidence="1">
    <location>
        <begin position="120"/>
        <end position="137"/>
    </location>
</feature>
<proteinExistence type="predicted"/>
<keyword evidence="3" id="KW-1185">Reference proteome</keyword>
<dbReference type="GeneID" id="27711148"/>